<dbReference type="Proteomes" id="UP000253945">
    <property type="component" value="Unassembled WGS sequence"/>
</dbReference>
<feature type="domain" description="Trimeric autotransporter adhesin YadA-like stalk" evidence="14">
    <location>
        <begin position="404"/>
        <end position="438"/>
    </location>
</feature>
<evidence type="ECO:0000256" key="5">
    <source>
        <dbReference type="ARBA" id="ARBA00022452"/>
    </source>
</evidence>
<dbReference type="Pfam" id="PF05662">
    <property type="entry name" value="YadA_stalk"/>
    <property type="match status" value="2"/>
</dbReference>
<dbReference type="Gene3D" id="3.90.1780.10">
    <property type="entry name" value="Trimeric adhesin"/>
    <property type="match status" value="3"/>
</dbReference>
<evidence type="ECO:0000256" key="1">
    <source>
        <dbReference type="ARBA" id="ARBA00004241"/>
    </source>
</evidence>
<keyword evidence="11" id="KW-0175">Coiled coil</keyword>
<sequence length="978" mass="99528">MNKIFKVIWNHATQSWTVVSELSKAHKKQSSVKQVAKLSVLAASLVTVSGVMAAESAKPVITAYDRGGLAIGTDHVSKQSLNGATQTAGATVTAYDGIAIGNGSHSGGENGQNGGNGHIAIGLMAKATGSGAAISQAAVALGSYSSALGGSSTALGQQAYAGIDTKRGSYQNNGNFTTAVGAEAKAMGQSTTALGMQAQATYDRATALGRSAQATSNHATAVGTSAAASKQATVALGTFSKADNDFAIAIGGATTSNPNRAGQYQAAKASGNSSISIGIITETTGSNAIAIGRESAAKSNHSVAIGYKASSTNSQYATAIGSESAASAQFAFAAGPKSIANIQDGVALGSNSKTTVDKSVKGFDQNTTTRNARSVLNTYTPLTGNVLTSTRAGVSVGSNTDTRQINNLAAGKADTDAVNVAQLKSVNLQIAGDTTEKKGADVRLWDQGLTVKGENNSFISTKADNNTITIGTKKADVTVADGKAVAPTTKNEGVVTGSELASTVNSLYWTATADRGNAAKVHAGAKVKFESADPSKLTIEQTGTDDNAVIKFTPKFTLALPSTGAINEIKGDQNVHITPDTTDNKKVTIGLSPNIKVDSVKAGDKTVLSNGKLTGLDSHIAAPTETVTTTPESLDAKKNEAATVEDVLNAGWNLQANDKGVDAVTHADTVNFTSKDNSVVITPNTDGKKTTLDFSVKAADSTLTVGADGVKVNTGSLVNASTAEDDANRGKVTVNAGDENKVATVKNVADAINSAAWTVKVADSQEAIETSTANDKGASVSAGTTVTHTAGKNLKVKRDGNNVTYALANDVSVNTVTTEKATVGKGDAATTISTSKAGDNVTEVKFGDNAGKPVRVTNVANGVKDGDAVNVRQLNDAKANINQNTQAIGKLNDKIDQVEKRGRKGTAIAGAIGMIPQPHTSGKSMVGVATTNYRGEQAVAVGYSRLSDNGKHIIKLSGSSNVSGKKDAMVGAAYGFQW</sequence>
<comment type="subcellular location">
    <subcellularLocation>
        <location evidence="2">Cell outer membrane</location>
    </subcellularLocation>
    <subcellularLocation>
        <location evidence="1">Cell surface</location>
    </subcellularLocation>
</comment>
<evidence type="ECO:0000256" key="7">
    <source>
        <dbReference type="ARBA" id="ARBA00022729"/>
    </source>
</evidence>
<feature type="domain" description="Trimeric autotransporter adhesin YadA-like head" evidence="13">
    <location>
        <begin position="315"/>
        <end position="337"/>
    </location>
</feature>
<dbReference type="AlphaFoldDB" id="A0A369ZQK4"/>
<evidence type="ECO:0000256" key="11">
    <source>
        <dbReference type="SAM" id="Coils"/>
    </source>
</evidence>
<dbReference type="Pfam" id="PF05658">
    <property type="entry name" value="YadA_head"/>
    <property type="match status" value="6"/>
</dbReference>
<dbReference type="CDD" id="cd12820">
    <property type="entry name" value="LbR_YadA-like"/>
    <property type="match status" value="1"/>
</dbReference>
<dbReference type="GO" id="GO:0015031">
    <property type="term" value="P:protein transport"/>
    <property type="evidence" value="ECO:0007669"/>
    <property type="project" value="UniProtKB-KW"/>
</dbReference>
<dbReference type="Gene3D" id="3.30.1300.30">
    <property type="entry name" value="GSPII I/J protein-like"/>
    <property type="match status" value="1"/>
</dbReference>
<evidence type="ECO:0000256" key="2">
    <source>
        <dbReference type="ARBA" id="ARBA00004442"/>
    </source>
</evidence>
<dbReference type="GO" id="GO:0009279">
    <property type="term" value="C:cell outer membrane"/>
    <property type="evidence" value="ECO:0007669"/>
    <property type="project" value="UniProtKB-SubCell"/>
</dbReference>
<feature type="domain" description="ESPR" evidence="15">
    <location>
        <begin position="1"/>
        <end position="49"/>
    </location>
</feature>
<evidence type="ECO:0000313" key="16">
    <source>
        <dbReference type="EMBL" id="RDF11859.1"/>
    </source>
</evidence>
<feature type="domain" description="Trimeric autotransporter adhesin YadA-like stalk" evidence="14">
    <location>
        <begin position="855"/>
        <end position="895"/>
    </location>
</feature>
<reference evidence="16 17" key="1">
    <citation type="submission" date="2018-05" db="EMBL/GenBank/DDBJ databases">
        <title>Draft Genome Sequences for a Diverse set of 7 Haemophilus Species.</title>
        <authorList>
            <person name="Nichols M."/>
            <person name="Topaz N."/>
            <person name="Wang X."/>
            <person name="Wang X."/>
            <person name="Boxrud D."/>
        </authorList>
    </citation>
    <scope>NUCLEOTIDE SEQUENCE [LARGE SCALE GENOMIC DNA]</scope>
    <source>
        <strain evidence="16 17">C2014016342</strain>
    </source>
</reference>
<feature type="domain" description="Trimeric autotransporter adhesin YadA-like head" evidence="13">
    <location>
        <begin position="136"/>
        <end position="159"/>
    </location>
</feature>
<dbReference type="SUPFAM" id="SSF54523">
    <property type="entry name" value="Pili subunits"/>
    <property type="match status" value="1"/>
</dbReference>
<keyword evidence="4" id="KW-0813">Transport</keyword>
<feature type="domain" description="Trimeric autotransporter adhesin YadA-like C-terminal membrane anchor" evidence="12">
    <location>
        <begin position="916"/>
        <end position="978"/>
    </location>
</feature>
<dbReference type="InterPro" id="IPR011049">
    <property type="entry name" value="Serralysin-like_metalloprot_C"/>
</dbReference>
<dbReference type="SUPFAM" id="SSF101999">
    <property type="entry name" value="Trimeric adhesin"/>
    <property type="match status" value="1"/>
</dbReference>
<evidence type="ECO:0000259" key="13">
    <source>
        <dbReference type="Pfam" id="PF05658"/>
    </source>
</evidence>
<dbReference type="Gene3D" id="2.150.10.10">
    <property type="entry name" value="Serralysin-like metalloprotease, C-terminal"/>
    <property type="match status" value="2"/>
</dbReference>
<dbReference type="InterPro" id="IPR005594">
    <property type="entry name" value="YadA_C"/>
</dbReference>
<accession>A0A369ZQK4</accession>
<feature type="domain" description="Trimeric autotransporter adhesin YadA-like head" evidence="13">
    <location>
        <begin position="174"/>
        <end position="198"/>
    </location>
</feature>
<dbReference type="InterPro" id="IPR024973">
    <property type="entry name" value="ESPR"/>
</dbReference>
<feature type="domain" description="Trimeric autotransporter adhesin YadA-like head" evidence="13">
    <location>
        <begin position="228"/>
        <end position="252"/>
    </location>
</feature>
<keyword evidence="8" id="KW-0653">Protein transport</keyword>
<evidence type="ECO:0000259" key="14">
    <source>
        <dbReference type="Pfam" id="PF05662"/>
    </source>
</evidence>
<evidence type="ECO:0000256" key="6">
    <source>
        <dbReference type="ARBA" id="ARBA00022692"/>
    </source>
</evidence>
<feature type="coiled-coil region" evidence="11">
    <location>
        <begin position="874"/>
        <end position="901"/>
    </location>
</feature>
<evidence type="ECO:0000256" key="10">
    <source>
        <dbReference type="ARBA" id="ARBA00023237"/>
    </source>
</evidence>
<keyword evidence="10" id="KW-0998">Cell outer membrane</keyword>
<dbReference type="RefSeq" id="WP_111353325.1">
    <property type="nucleotide sequence ID" value="NZ_QEQF01000001.1"/>
</dbReference>
<evidence type="ECO:0008006" key="18">
    <source>
        <dbReference type="Google" id="ProtNLM"/>
    </source>
</evidence>
<keyword evidence="7" id="KW-0732">Signal</keyword>
<evidence type="ECO:0000256" key="3">
    <source>
        <dbReference type="ARBA" id="ARBA00005848"/>
    </source>
</evidence>
<organism evidence="16 17">
    <name type="scientific">Haemophilus paraphrohaemolyticus</name>
    <dbReference type="NCBI Taxonomy" id="736"/>
    <lineage>
        <taxon>Bacteria</taxon>
        <taxon>Pseudomonadati</taxon>
        <taxon>Pseudomonadota</taxon>
        <taxon>Gammaproteobacteria</taxon>
        <taxon>Pasteurellales</taxon>
        <taxon>Pasteurellaceae</taxon>
        <taxon>Haemophilus</taxon>
    </lineage>
</organism>
<name>A0A369ZQK4_9PAST</name>
<protein>
    <recommendedName>
        <fullName evidence="18">Adhesin</fullName>
    </recommendedName>
</protein>
<evidence type="ECO:0000256" key="9">
    <source>
        <dbReference type="ARBA" id="ARBA00023136"/>
    </source>
</evidence>
<keyword evidence="6" id="KW-0812">Transmembrane</keyword>
<gene>
    <name evidence="16" type="ORF">DPV92_01420</name>
</gene>
<keyword evidence="9" id="KW-0472">Membrane</keyword>
<dbReference type="Gene3D" id="6.10.250.2120">
    <property type="match status" value="1"/>
</dbReference>
<comment type="similarity">
    <text evidence="3">Belongs to the autotransporter-2 (AT-2) (TC 1.B.40) family.</text>
</comment>
<dbReference type="InterPro" id="IPR008640">
    <property type="entry name" value="Adhesin_Head_dom"/>
</dbReference>
<dbReference type="InterPro" id="IPR045584">
    <property type="entry name" value="Pilin-like"/>
</dbReference>
<dbReference type="InterPro" id="IPR008635">
    <property type="entry name" value="Coiled_stalk_dom"/>
</dbReference>
<dbReference type="EMBL" id="QEQF01000001">
    <property type="protein sequence ID" value="RDF11859.1"/>
    <property type="molecule type" value="Genomic_DNA"/>
</dbReference>
<proteinExistence type="inferred from homology"/>
<feature type="domain" description="Trimeric autotransporter adhesin YadA-like head" evidence="13">
    <location>
        <begin position="204"/>
        <end position="226"/>
    </location>
</feature>
<evidence type="ECO:0000259" key="15">
    <source>
        <dbReference type="Pfam" id="PF13018"/>
    </source>
</evidence>
<dbReference type="Pfam" id="PF13018">
    <property type="entry name" value="ESPR"/>
    <property type="match status" value="1"/>
</dbReference>
<dbReference type="InterPro" id="IPR037174">
    <property type="entry name" value="Trimeric_adhesin"/>
</dbReference>
<evidence type="ECO:0000256" key="4">
    <source>
        <dbReference type="ARBA" id="ARBA00022448"/>
    </source>
</evidence>
<dbReference type="GO" id="GO:0009986">
    <property type="term" value="C:cell surface"/>
    <property type="evidence" value="ECO:0007669"/>
    <property type="project" value="UniProtKB-SubCell"/>
</dbReference>
<evidence type="ECO:0000259" key="12">
    <source>
        <dbReference type="Pfam" id="PF03895"/>
    </source>
</evidence>
<comment type="caution">
    <text evidence="16">The sequence shown here is derived from an EMBL/GenBank/DDBJ whole genome shotgun (WGS) entry which is preliminary data.</text>
</comment>
<keyword evidence="5" id="KW-1134">Transmembrane beta strand</keyword>
<keyword evidence="17" id="KW-1185">Reference proteome</keyword>
<evidence type="ECO:0000256" key="8">
    <source>
        <dbReference type="ARBA" id="ARBA00022927"/>
    </source>
</evidence>
<feature type="domain" description="Trimeric autotransporter adhesin YadA-like head" evidence="13">
    <location>
        <begin position="284"/>
        <end position="309"/>
    </location>
</feature>
<evidence type="ECO:0000313" key="17">
    <source>
        <dbReference type="Proteomes" id="UP000253945"/>
    </source>
</evidence>
<dbReference type="Pfam" id="PF03895">
    <property type="entry name" value="YadA_anchor"/>
    <property type="match status" value="1"/>
</dbReference>
<dbReference type="SUPFAM" id="SSF101967">
    <property type="entry name" value="Adhesin YadA, collagen-binding domain"/>
    <property type="match status" value="2"/>
</dbReference>